<dbReference type="Pfam" id="PF14947">
    <property type="entry name" value="HTH_45"/>
    <property type="match status" value="1"/>
</dbReference>
<dbReference type="OrthoDB" id="140255at2157"/>
<reference evidence="2" key="1">
    <citation type="submission" date="2007-02" db="EMBL/GenBank/DDBJ databases">
        <title>Complete sequence of Pyrobaculum calidifontis JCM 11548.</title>
        <authorList>
            <consortium name="US DOE Joint Genome Institute"/>
            <person name="Copeland A."/>
            <person name="Lucas S."/>
            <person name="Lapidus A."/>
            <person name="Barry K."/>
            <person name="Glavina del Rio T."/>
            <person name="Dalin E."/>
            <person name="Tice H."/>
            <person name="Pitluck S."/>
            <person name="Chain P."/>
            <person name="Malfatti S."/>
            <person name="Shin M."/>
            <person name="Vergez L."/>
            <person name="Schmutz J."/>
            <person name="Larimer F."/>
            <person name="Land M."/>
            <person name="Hauser L."/>
            <person name="Kyrpides N."/>
            <person name="Mikhailova N."/>
            <person name="Cozen A.E."/>
            <person name="Fitz-Gibbon S.T."/>
            <person name="House C.H."/>
            <person name="Saltikov C."/>
            <person name="Lowe T.M."/>
            <person name="Richardson P."/>
        </authorList>
    </citation>
    <scope>NUCLEOTIDE SEQUENCE [LARGE SCALE GENOMIC DNA]</scope>
    <source>
        <strain evidence="2">JCM 11548</strain>
    </source>
</reference>
<gene>
    <name evidence="2" type="ordered locus">Pcal_0651</name>
</gene>
<protein>
    <recommendedName>
        <fullName evidence="1">ArnR1-like winged helix-turn-helix domain-containing protein</fullName>
    </recommendedName>
</protein>
<keyword evidence="3" id="KW-1185">Reference proteome</keyword>
<accession>A3MTW0</accession>
<dbReference type="eggNOG" id="arCOG01055">
    <property type="taxonomic scope" value="Archaea"/>
</dbReference>
<sequence>MARKRRRSRLEIVIDILETVKAECKPPTRIATEANLAYDRMVKILEALVARGLVRENAGTFCISAEGLKLLESYSQWKWLLDLLGV</sequence>
<dbReference type="Gene3D" id="1.10.10.10">
    <property type="entry name" value="Winged helix-like DNA-binding domain superfamily/Winged helix DNA-binding domain"/>
    <property type="match status" value="1"/>
</dbReference>
<dbReference type="InterPro" id="IPR038723">
    <property type="entry name" value="ArnR1-like_HTH"/>
</dbReference>
<dbReference type="InterPro" id="IPR036388">
    <property type="entry name" value="WH-like_DNA-bd_sf"/>
</dbReference>
<dbReference type="AlphaFoldDB" id="A3MTW0"/>
<dbReference type="InterPro" id="IPR036390">
    <property type="entry name" value="WH_DNA-bd_sf"/>
</dbReference>
<dbReference type="Proteomes" id="UP000001431">
    <property type="component" value="Chromosome"/>
</dbReference>
<dbReference type="RefSeq" id="WP_011849335.1">
    <property type="nucleotide sequence ID" value="NC_009073.1"/>
</dbReference>
<name>A3MTW0_PYRCJ</name>
<dbReference type="GeneID" id="4909022"/>
<dbReference type="EMBL" id="CP000561">
    <property type="protein sequence ID" value="ABO08077.1"/>
    <property type="molecule type" value="Genomic_DNA"/>
</dbReference>
<dbReference type="STRING" id="410359.Pcal_0651"/>
<evidence type="ECO:0000313" key="3">
    <source>
        <dbReference type="Proteomes" id="UP000001431"/>
    </source>
</evidence>
<evidence type="ECO:0000313" key="2">
    <source>
        <dbReference type="EMBL" id="ABO08077.1"/>
    </source>
</evidence>
<dbReference type="SUPFAM" id="SSF46785">
    <property type="entry name" value="Winged helix' DNA-binding domain"/>
    <property type="match status" value="1"/>
</dbReference>
<evidence type="ECO:0000259" key="1">
    <source>
        <dbReference type="Pfam" id="PF14947"/>
    </source>
</evidence>
<dbReference type="KEGG" id="pcl:Pcal_0651"/>
<dbReference type="HOGENOM" id="CLU_159725_1_0_2"/>
<proteinExistence type="predicted"/>
<organism evidence="2 3">
    <name type="scientific">Pyrobaculum calidifontis (strain DSM 21063 / JCM 11548 / VA1)</name>
    <dbReference type="NCBI Taxonomy" id="410359"/>
    <lineage>
        <taxon>Archaea</taxon>
        <taxon>Thermoproteota</taxon>
        <taxon>Thermoprotei</taxon>
        <taxon>Thermoproteales</taxon>
        <taxon>Thermoproteaceae</taxon>
        <taxon>Pyrobaculum</taxon>
    </lineage>
</organism>
<feature type="domain" description="ArnR1-like winged helix-turn-helix" evidence="1">
    <location>
        <begin position="6"/>
        <end position="77"/>
    </location>
</feature>